<name>A0ABY4H0M7_9BACI</name>
<dbReference type="InterPro" id="IPR036127">
    <property type="entry name" value="CcmE-like_sf"/>
</dbReference>
<evidence type="ECO:0000256" key="1">
    <source>
        <dbReference type="ARBA" id="ARBA00004370"/>
    </source>
</evidence>
<dbReference type="Gene3D" id="2.40.50.140">
    <property type="entry name" value="Nucleic acid-binding proteins"/>
    <property type="match status" value="1"/>
</dbReference>
<evidence type="ECO:0000256" key="4">
    <source>
        <dbReference type="ARBA" id="ARBA00023136"/>
    </source>
</evidence>
<dbReference type="Proteomes" id="UP000831880">
    <property type="component" value="Chromosome"/>
</dbReference>
<dbReference type="Pfam" id="PF03100">
    <property type="entry name" value="CcmE"/>
    <property type="match status" value="1"/>
</dbReference>
<sequence>MKRRWKLILVASLFFGVIGTLIYTSIGNAATFYMTVDELKAKQEQAIGKPIKVSGKIVGESVQFDADKILLTFELRGENGGTYRVPIKYEGVKPDTLNDGWEAIVEGELTEDGTLVASELLVKCPSKYEAMEKEGQEPPPSHPESEKTQKGGYEEWEK</sequence>
<gene>
    <name evidence="6" type="ORF">MUO14_03260</name>
</gene>
<protein>
    <submittedName>
        <fullName evidence="6">Cytochrome c maturation protein CcmE</fullName>
    </submittedName>
</protein>
<keyword evidence="2" id="KW-0479">Metal-binding</keyword>
<keyword evidence="7" id="KW-1185">Reference proteome</keyword>
<evidence type="ECO:0000313" key="6">
    <source>
        <dbReference type="EMBL" id="UOQ94002.1"/>
    </source>
</evidence>
<feature type="compositionally biased region" description="Basic and acidic residues" evidence="5">
    <location>
        <begin position="143"/>
        <end position="158"/>
    </location>
</feature>
<evidence type="ECO:0000256" key="2">
    <source>
        <dbReference type="ARBA" id="ARBA00022617"/>
    </source>
</evidence>
<proteinExistence type="predicted"/>
<evidence type="ECO:0000256" key="3">
    <source>
        <dbReference type="ARBA" id="ARBA00022748"/>
    </source>
</evidence>
<feature type="region of interest" description="Disordered" evidence="5">
    <location>
        <begin position="128"/>
        <end position="158"/>
    </location>
</feature>
<comment type="subcellular location">
    <subcellularLocation>
        <location evidence="1">Membrane</location>
    </subcellularLocation>
</comment>
<organism evidence="6 7">
    <name type="scientific">Halobacillus shinanisalinarum</name>
    <dbReference type="NCBI Taxonomy" id="2932258"/>
    <lineage>
        <taxon>Bacteria</taxon>
        <taxon>Bacillati</taxon>
        <taxon>Bacillota</taxon>
        <taxon>Bacilli</taxon>
        <taxon>Bacillales</taxon>
        <taxon>Bacillaceae</taxon>
        <taxon>Halobacillus</taxon>
    </lineage>
</organism>
<dbReference type="InterPro" id="IPR012340">
    <property type="entry name" value="NA-bd_OB-fold"/>
</dbReference>
<keyword evidence="4" id="KW-0472">Membrane</keyword>
<dbReference type="EMBL" id="CP095074">
    <property type="protein sequence ID" value="UOQ94002.1"/>
    <property type="molecule type" value="Genomic_DNA"/>
</dbReference>
<evidence type="ECO:0000256" key="5">
    <source>
        <dbReference type="SAM" id="MobiDB-lite"/>
    </source>
</evidence>
<dbReference type="RefSeq" id="WP_244753611.1">
    <property type="nucleotide sequence ID" value="NZ_CP095074.1"/>
</dbReference>
<reference evidence="6 7" key="1">
    <citation type="submission" date="2022-04" db="EMBL/GenBank/DDBJ databases">
        <title>Halobacillus sp. isolated from saltern.</title>
        <authorList>
            <person name="Won M."/>
            <person name="Lee C.-M."/>
            <person name="Woen H.-Y."/>
            <person name="Kwon S.-W."/>
        </authorList>
    </citation>
    <scope>NUCLEOTIDE SEQUENCE [LARGE SCALE GENOMIC DNA]</scope>
    <source>
        <strain evidence="6 7">SSTM10-2</strain>
    </source>
</reference>
<accession>A0ABY4H0M7</accession>
<keyword evidence="3" id="KW-0201">Cytochrome c-type biogenesis</keyword>
<evidence type="ECO:0000313" key="7">
    <source>
        <dbReference type="Proteomes" id="UP000831880"/>
    </source>
</evidence>
<keyword evidence="2" id="KW-0408">Iron</keyword>
<dbReference type="InterPro" id="IPR004329">
    <property type="entry name" value="CcmE"/>
</dbReference>
<keyword evidence="2" id="KW-0349">Heme</keyword>
<dbReference type="SUPFAM" id="SSF82093">
    <property type="entry name" value="Heme chaperone CcmE"/>
    <property type="match status" value="1"/>
</dbReference>